<name>A0AAD9RUY0_9HYME</name>
<proteinExistence type="predicted"/>
<sequence>MSVSYFEKLIVLARKLDEGIENLQDAWQIPRIFVGGCADISDETRTTIESLKKSIQCTQDDMNKLVLSTELAGAIDDMDNIIRSAQNTYDTVKQDVDNLETVFEEYGYCYKTDDVDNSICETKDIAVPMTENMLIPPESTMLDMTLPSVQGTKKCSETQKQFLTPRDRPEDTIYSKHFYSALKKKTNQ</sequence>
<dbReference type="EMBL" id="JAIFRP010000013">
    <property type="protein sequence ID" value="KAK2586419.1"/>
    <property type="molecule type" value="Genomic_DNA"/>
</dbReference>
<reference evidence="1" key="2">
    <citation type="journal article" date="2023" name="Commun. Biol.">
        <title>Intrasexual cuticular hydrocarbon dimorphism in a wasp sheds light on hydrocarbon biosynthesis genes in Hymenoptera.</title>
        <authorList>
            <person name="Moris V.C."/>
            <person name="Podsiadlowski L."/>
            <person name="Martin S."/>
            <person name="Oeyen J.P."/>
            <person name="Donath A."/>
            <person name="Petersen M."/>
            <person name="Wilbrandt J."/>
            <person name="Misof B."/>
            <person name="Liedtke D."/>
            <person name="Thamm M."/>
            <person name="Scheiner R."/>
            <person name="Schmitt T."/>
            <person name="Niehuis O."/>
        </authorList>
    </citation>
    <scope>NUCLEOTIDE SEQUENCE</scope>
    <source>
        <strain evidence="1">GBR_01_08_01A</strain>
    </source>
</reference>
<organism evidence="1 2">
    <name type="scientific">Odynerus spinipes</name>
    <dbReference type="NCBI Taxonomy" id="1348599"/>
    <lineage>
        <taxon>Eukaryota</taxon>
        <taxon>Metazoa</taxon>
        <taxon>Ecdysozoa</taxon>
        <taxon>Arthropoda</taxon>
        <taxon>Hexapoda</taxon>
        <taxon>Insecta</taxon>
        <taxon>Pterygota</taxon>
        <taxon>Neoptera</taxon>
        <taxon>Endopterygota</taxon>
        <taxon>Hymenoptera</taxon>
        <taxon>Apocrita</taxon>
        <taxon>Aculeata</taxon>
        <taxon>Vespoidea</taxon>
        <taxon>Vespidae</taxon>
        <taxon>Eumeninae</taxon>
        <taxon>Odynerus</taxon>
    </lineage>
</organism>
<evidence type="ECO:0000313" key="2">
    <source>
        <dbReference type="Proteomes" id="UP001258017"/>
    </source>
</evidence>
<gene>
    <name evidence="1" type="ORF">KPH14_010702</name>
</gene>
<comment type="caution">
    <text evidence="1">The sequence shown here is derived from an EMBL/GenBank/DDBJ whole genome shotgun (WGS) entry which is preliminary data.</text>
</comment>
<accession>A0AAD9RUY0</accession>
<keyword evidence="2" id="KW-1185">Reference proteome</keyword>
<dbReference type="AlphaFoldDB" id="A0AAD9RUY0"/>
<dbReference type="Proteomes" id="UP001258017">
    <property type="component" value="Unassembled WGS sequence"/>
</dbReference>
<evidence type="ECO:0000313" key="1">
    <source>
        <dbReference type="EMBL" id="KAK2586419.1"/>
    </source>
</evidence>
<dbReference type="Gene3D" id="6.10.250.1400">
    <property type="match status" value="1"/>
</dbReference>
<protein>
    <submittedName>
        <fullName evidence="1">Uncharacterized protein</fullName>
    </submittedName>
</protein>
<reference evidence="1" key="1">
    <citation type="submission" date="2021-08" db="EMBL/GenBank/DDBJ databases">
        <authorList>
            <person name="Misof B."/>
            <person name="Oliver O."/>
            <person name="Podsiadlowski L."/>
            <person name="Donath A."/>
            <person name="Peters R."/>
            <person name="Mayer C."/>
            <person name="Rust J."/>
            <person name="Gunkel S."/>
            <person name="Lesny P."/>
            <person name="Martin S."/>
            <person name="Oeyen J.P."/>
            <person name="Petersen M."/>
            <person name="Panagiotis P."/>
            <person name="Wilbrandt J."/>
            <person name="Tanja T."/>
        </authorList>
    </citation>
    <scope>NUCLEOTIDE SEQUENCE</scope>
    <source>
        <strain evidence="1">GBR_01_08_01A</strain>
        <tissue evidence="1">Thorax + abdomen</tissue>
    </source>
</reference>